<evidence type="ECO:0000256" key="2">
    <source>
        <dbReference type="SAM" id="SignalP"/>
    </source>
</evidence>
<comment type="caution">
    <text evidence="3">The sequence shown here is derived from an EMBL/GenBank/DDBJ whole genome shotgun (WGS) entry which is preliminary data.</text>
</comment>
<protein>
    <submittedName>
        <fullName evidence="3">Uncharacterized protein</fullName>
    </submittedName>
</protein>
<dbReference type="EMBL" id="WIWV01000015">
    <property type="protein sequence ID" value="KAF7718431.1"/>
    <property type="molecule type" value="Genomic_DNA"/>
</dbReference>
<dbReference type="AlphaFoldDB" id="A0A8J8WLC5"/>
<feature type="chain" id="PRO_5035251252" evidence="2">
    <location>
        <begin position="18"/>
        <end position="306"/>
    </location>
</feature>
<evidence type="ECO:0000256" key="1">
    <source>
        <dbReference type="SAM" id="MobiDB-lite"/>
    </source>
</evidence>
<proteinExistence type="predicted"/>
<feature type="signal peptide" evidence="2">
    <location>
        <begin position="1"/>
        <end position="17"/>
    </location>
</feature>
<dbReference type="OrthoDB" id="4356017at2759"/>
<feature type="region of interest" description="Disordered" evidence="1">
    <location>
        <begin position="102"/>
        <end position="128"/>
    </location>
</feature>
<dbReference type="Proteomes" id="UP000631181">
    <property type="component" value="Unassembled WGS sequence"/>
</dbReference>
<keyword evidence="2" id="KW-0732">Signal</keyword>
<sequence length="306" mass="33641">MHFVIPLLVFLTTNFWGLFHTVPFTTINPSRSVLERAVGGVQLASTLYTLDQLPRLVFEDTFSGLLTKEYLLDWNAVVLEPATEPAMTISPGFRPALAPVTTSTGLSSTPASPTSPFESTATSTSGQQRADFTAQAHVKTVSEYVLFAVFVIVIWLAIKWAEAMGGIVSANSQLGQVKVQQRALWEGQELIRTGMQTLWEGQLAFRDGQQAIHDGQQAIWNAQQALWHGMVAGSDSLAFLVDVAQSMQATDRPVRVVEDLDIDEDSAAVNRTLYEVLASLDSLRQTIDRRMDALEDLRSQDDPGET</sequence>
<name>A0A8J8WLC5_9EURO</name>
<evidence type="ECO:0000313" key="4">
    <source>
        <dbReference type="Proteomes" id="UP000631181"/>
    </source>
</evidence>
<accession>A0A8J8WLC5</accession>
<keyword evidence="4" id="KW-1185">Reference proteome</keyword>
<gene>
    <name evidence="3" type="ORF">PECM_002112</name>
</gene>
<organism evidence="3 4">
    <name type="scientific">Penicillium ucsense</name>
    <dbReference type="NCBI Taxonomy" id="2839758"/>
    <lineage>
        <taxon>Eukaryota</taxon>
        <taxon>Fungi</taxon>
        <taxon>Dikarya</taxon>
        <taxon>Ascomycota</taxon>
        <taxon>Pezizomycotina</taxon>
        <taxon>Eurotiomycetes</taxon>
        <taxon>Eurotiomycetidae</taxon>
        <taxon>Eurotiales</taxon>
        <taxon>Aspergillaceae</taxon>
        <taxon>Penicillium</taxon>
    </lineage>
</organism>
<reference evidence="3" key="1">
    <citation type="journal article" date="2020" name="Front. Microbiol.">
        <title>Gene regulatory networks of Penicillium echinulatum 2HH and Penicillium oxalicum 114-2 inferred by a computational biology approach.</title>
        <authorList>
            <person name="Lenz A.R."/>
            <person name="Galan-Vasquez E."/>
            <person name="Balbinot E."/>
            <person name="De Abreu F.P."/>
            <person name="De Oliveira N.S."/>
            <person name="Da Rosa L.O."/>
            <person name="De Avila E Silva S."/>
            <person name="Camassola M."/>
            <person name="Dillon A.J.P."/>
            <person name="Perez-Rueda E."/>
        </authorList>
    </citation>
    <scope>NUCLEOTIDE SEQUENCE</scope>
    <source>
        <strain evidence="3">S1M29</strain>
    </source>
</reference>
<evidence type="ECO:0000313" key="3">
    <source>
        <dbReference type="EMBL" id="KAF7718431.1"/>
    </source>
</evidence>